<name>A0A4Y2DBA4_ARAVE</name>
<dbReference type="Proteomes" id="UP000499080">
    <property type="component" value="Unassembled WGS sequence"/>
</dbReference>
<proteinExistence type="predicted"/>
<gene>
    <name evidence="2" type="ORF">AVEN_159784_1</name>
</gene>
<evidence type="ECO:0000313" key="2">
    <source>
        <dbReference type="EMBL" id="GBM13366.1"/>
    </source>
</evidence>
<organism evidence="2 3">
    <name type="scientific">Araneus ventricosus</name>
    <name type="common">Orbweaver spider</name>
    <name type="synonym">Epeira ventricosa</name>
    <dbReference type="NCBI Taxonomy" id="182803"/>
    <lineage>
        <taxon>Eukaryota</taxon>
        <taxon>Metazoa</taxon>
        <taxon>Ecdysozoa</taxon>
        <taxon>Arthropoda</taxon>
        <taxon>Chelicerata</taxon>
        <taxon>Arachnida</taxon>
        <taxon>Araneae</taxon>
        <taxon>Araneomorphae</taxon>
        <taxon>Entelegynae</taxon>
        <taxon>Araneoidea</taxon>
        <taxon>Araneidae</taxon>
        <taxon>Araneus</taxon>
    </lineage>
</organism>
<sequence>MPSLLLSNDCDFKFVLINARFRWVSAVCVVGYGVVAQVSMCSSCYGDILPLRPVTRRHTRLGRPGRNRCFAPHQWDDVGLCKILSVTGPIYGGISWNRVSNLEPSSPEAETLPLGHRGSYAPRQTEGK</sequence>
<dbReference type="EMBL" id="BGPR01000326">
    <property type="protein sequence ID" value="GBM13366.1"/>
    <property type="molecule type" value="Genomic_DNA"/>
</dbReference>
<accession>A0A4Y2DBA4</accession>
<feature type="region of interest" description="Disordered" evidence="1">
    <location>
        <begin position="103"/>
        <end position="128"/>
    </location>
</feature>
<evidence type="ECO:0000313" key="3">
    <source>
        <dbReference type="Proteomes" id="UP000499080"/>
    </source>
</evidence>
<comment type="caution">
    <text evidence="2">The sequence shown here is derived from an EMBL/GenBank/DDBJ whole genome shotgun (WGS) entry which is preliminary data.</text>
</comment>
<dbReference type="AlphaFoldDB" id="A0A4Y2DBA4"/>
<reference evidence="2 3" key="1">
    <citation type="journal article" date="2019" name="Sci. Rep.">
        <title>Orb-weaving spider Araneus ventricosus genome elucidates the spidroin gene catalogue.</title>
        <authorList>
            <person name="Kono N."/>
            <person name="Nakamura H."/>
            <person name="Ohtoshi R."/>
            <person name="Moran D.A.P."/>
            <person name="Shinohara A."/>
            <person name="Yoshida Y."/>
            <person name="Fujiwara M."/>
            <person name="Mori M."/>
            <person name="Tomita M."/>
            <person name="Arakawa K."/>
        </authorList>
    </citation>
    <scope>NUCLEOTIDE SEQUENCE [LARGE SCALE GENOMIC DNA]</scope>
</reference>
<protein>
    <submittedName>
        <fullName evidence="2">Uncharacterized protein</fullName>
    </submittedName>
</protein>
<keyword evidence="3" id="KW-1185">Reference proteome</keyword>
<evidence type="ECO:0000256" key="1">
    <source>
        <dbReference type="SAM" id="MobiDB-lite"/>
    </source>
</evidence>